<proteinExistence type="predicted"/>
<dbReference type="EMBL" id="MEUV01000038">
    <property type="protein sequence ID" value="OGC45417.1"/>
    <property type="molecule type" value="Genomic_DNA"/>
</dbReference>
<comment type="caution">
    <text evidence="1">The sequence shown here is derived from an EMBL/GenBank/DDBJ whole genome shotgun (WGS) entry which is preliminary data.</text>
</comment>
<dbReference type="InterPro" id="IPR010064">
    <property type="entry name" value="HK97-gp10_tail"/>
</dbReference>
<dbReference type="Proteomes" id="UP000178615">
    <property type="component" value="Unassembled WGS sequence"/>
</dbReference>
<protein>
    <recommendedName>
        <fullName evidence="3">HK97 gp10 family phage protein</fullName>
    </recommendedName>
</protein>
<evidence type="ECO:0000313" key="1">
    <source>
        <dbReference type="EMBL" id="OGC45417.1"/>
    </source>
</evidence>
<dbReference type="NCBIfam" id="TIGR01725">
    <property type="entry name" value="phge_HK97_gp10"/>
    <property type="match status" value="1"/>
</dbReference>
<organism evidence="1 2">
    <name type="scientific">candidate division WWE3 bacterium RBG_19FT_COMBO_34_6</name>
    <dbReference type="NCBI Taxonomy" id="1802612"/>
    <lineage>
        <taxon>Bacteria</taxon>
        <taxon>Katanobacteria</taxon>
    </lineage>
</organism>
<evidence type="ECO:0008006" key="3">
    <source>
        <dbReference type="Google" id="ProtNLM"/>
    </source>
</evidence>
<reference evidence="1 2" key="1">
    <citation type="journal article" date="2016" name="Nat. Commun.">
        <title>Thousands of microbial genomes shed light on interconnected biogeochemical processes in an aquifer system.</title>
        <authorList>
            <person name="Anantharaman K."/>
            <person name="Brown C.T."/>
            <person name="Hug L.A."/>
            <person name="Sharon I."/>
            <person name="Castelle C.J."/>
            <person name="Probst A.J."/>
            <person name="Thomas B.C."/>
            <person name="Singh A."/>
            <person name="Wilkins M.J."/>
            <person name="Karaoz U."/>
            <person name="Brodie E.L."/>
            <person name="Williams K.H."/>
            <person name="Hubbard S.S."/>
            <person name="Banfield J.F."/>
        </authorList>
    </citation>
    <scope>NUCLEOTIDE SEQUENCE [LARGE SCALE GENOMIC DNA]</scope>
</reference>
<evidence type="ECO:0000313" key="2">
    <source>
        <dbReference type="Proteomes" id="UP000178615"/>
    </source>
</evidence>
<gene>
    <name evidence="1" type="ORF">A2V49_03255</name>
</gene>
<dbReference type="Pfam" id="PF04883">
    <property type="entry name" value="HK97-gp10_like"/>
    <property type="match status" value="1"/>
</dbReference>
<dbReference type="AlphaFoldDB" id="A0A1F4UKE6"/>
<name>A0A1F4UKE6_UNCKA</name>
<sequence>MAQARASMRLTINNFDRAKNIFEKTAWNTLKKMGMFLVAEAKKRCPVDTGRLRGSIQYYLSKIWGKNYLTIGATAEYAIFVHEGTRKMRKRPFIKDGIIENIGKLQEIAAREYENNISGR</sequence>
<accession>A0A1F4UKE6</accession>